<dbReference type="Proteomes" id="UP000428325">
    <property type="component" value="Chromosome"/>
</dbReference>
<dbReference type="KEGG" id="hra:EI982_01810"/>
<evidence type="ECO:0000313" key="1">
    <source>
        <dbReference type="EMBL" id="QGX93615.1"/>
    </source>
</evidence>
<dbReference type="EMBL" id="CP034345">
    <property type="protein sequence ID" value="QGX93615.1"/>
    <property type="molecule type" value="Genomic_DNA"/>
</dbReference>
<dbReference type="GeneID" id="99244587"/>
<reference evidence="1 2" key="1">
    <citation type="submission" date="2018-12" db="EMBL/GenBank/DDBJ databases">
        <title>Complete genome sequence of Haloplanus rallus MBLA0036.</title>
        <authorList>
            <person name="Nam Y.-d."/>
            <person name="Kang J."/>
            <person name="Chung W.-H."/>
            <person name="Park Y.S."/>
        </authorList>
    </citation>
    <scope>NUCLEOTIDE SEQUENCE [LARGE SCALE GENOMIC DNA]</scope>
    <source>
        <strain evidence="1 2">MBLA0036</strain>
    </source>
</reference>
<accession>A0A6B9F0C1</accession>
<evidence type="ECO:0000313" key="2">
    <source>
        <dbReference type="Proteomes" id="UP000428325"/>
    </source>
</evidence>
<dbReference type="InterPro" id="IPR018641">
    <property type="entry name" value="Trfase_1_rSAM/seldom-assoc"/>
</dbReference>
<dbReference type="AlphaFoldDB" id="A0A6B9F0C1"/>
<dbReference type="InterPro" id="IPR029044">
    <property type="entry name" value="Nucleotide-diphossugar_trans"/>
</dbReference>
<dbReference type="RefSeq" id="WP_157687857.1">
    <property type="nucleotide sequence ID" value="NZ_CP034345.1"/>
</dbReference>
<organism evidence="1 2">
    <name type="scientific">Haloplanus rallus</name>
    <dbReference type="NCBI Taxonomy" id="1816183"/>
    <lineage>
        <taxon>Archaea</taxon>
        <taxon>Methanobacteriati</taxon>
        <taxon>Methanobacteriota</taxon>
        <taxon>Stenosarchaea group</taxon>
        <taxon>Halobacteria</taxon>
        <taxon>Halobacteriales</taxon>
        <taxon>Haloferacaceae</taxon>
        <taxon>Haloplanus</taxon>
    </lineage>
</organism>
<dbReference type="OrthoDB" id="168607at2157"/>
<dbReference type="PANTHER" id="PTHR36529:SF1">
    <property type="entry name" value="GLYCOSYLTRANSFERASE"/>
    <property type="match status" value="1"/>
</dbReference>
<gene>
    <name evidence="1" type="ORF">EI982_01810</name>
</gene>
<name>A0A6B9F0C1_9EURY</name>
<sequence>MTTIAVMAAPPREGLVATDLAATSPLTEAEAAECYAAMLRDVLVAVSESGADLLVNYRPDELLPADHVTDTAAAAEVRALAAAALDDPGEVRFEPQVGSTFDARAGNTITHLLREEGVTSAAVVEPTAPFLTRTLVDNAAMKLRRAEAVLGVSTRGRTYYAGFTEPIDFADAFAAPALETVTDRSRAAGHEVDFLPIQPVVETGTDLLDVVPALNARVAAERIVPANTAAFIDRTGLRVVHDDGEPRLARD</sequence>
<dbReference type="Gene3D" id="3.90.550.10">
    <property type="entry name" value="Spore Coat Polysaccharide Biosynthesis Protein SpsA, Chain A"/>
    <property type="match status" value="1"/>
</dbReference>
<proteinExistence type="predicted"/>
<dbReference type="PANTHER" id="PTHR36529">
    <property type="entry name" value="SLL1095 PROTEIN"/>
    <property type="match status" value="1"/>
</dbReference>
<keyword evidence="2" id="KW-1185">Reference proteome</keyword>
<protein>
    <submittedName>
        <fullName evidence="1">DUF2064 domain-containing protein</fullName>
    </submittedName>
</protein>